<dbReference type="PANTHER" id="PTHR24559:SF440">
    <property type="entry name" value="RIBONUCLEASE H"/>
    <property type="match status" value="1"/>
</dbReference>
<dbReference type="InterPro" id="IPR000477">
    <property type="entry name" value="RT_dom"/>
</dbReference>
<dbReference type="InterPro" id="IPR043128">
    <property type="entry name" value="Rev_trsase/Diguanyl_cyclase"/>
</dbReference>
<comment type="caution">
    <text evidence="4">The sequence shown here is derived from an EMBL/GenBank/DDBJ whole genome shotgun (WGS) entry which is preliminary data.</text>
</comment>
<proteinExistence type="inferred from homology"/>
<evidence type="ECO:0000313" key="5">
    <source>
        <dbReference type="Proteomes" id="UP001239994"/>
    </source>
</evidence>
<dbReference type="PROSITE" id="PS50878">
    <property type="entry name" value="RT_POL"/>
    <property type="match status" value="1"/>
</dbReference>
<evidence type="ECO:0000313" key="4">
    <source>
        <dbReference type="EMBL" id="KAK1797927.1"/>
    </source>
</evidence>
<dbReference type="InterPro" id="IPR043502">
    <property type="entry name" value="DNA/RNA_pol_sf"/>
</dbReference>
<dbReference type="Pfam" id="PF00078">
    <property type="entry name" value="RVT_1"/>
    <property type="match status" value="1"/>
</dbReference>
<evidence type="ECO:0000259" key="3">
    <source>
        <dbReference type="PROSITE" id="PS50878"/>
    </source>
</evidence>
<name>A0AAD9E0I0_9TELE</name>
<dbReference type="PANTHER" id="PTHR24559">
    <property type="entry name" value="TRANSPOSON TY3-I GAG-POL POLYPROTEIN"/>
    <property type="match status" value="1"/>
</dbReference>
<accession>A0AAD9E0I0</accession>
<protein>
    <recommendedName>
        <fullName evidence="2">ribonuclease H</fullName>
        <ecNumber evidence="2">3.1.26.4</ecNumber>
    </recommendedName>
</protein>
<evidence type="ECO:0000256" key="1">
    <source>
        <dbReference type="ARBA" id="ARBA00010879"/>
    </source>
</evidence>
<gene>
    <name evidence="4" type="ORF">P4O66_007978</name>
</gene>
<dbReference type="CDD" id="cd01647">
    <property type="entry name" value="RT_LTR"/>
    <property type="match status" value="1"/>
</dbReference>
<reference evidence="4" key="1">
    <citation type="submission" date="2023-03" db="EMBL/GenBank/DDBJ databases">
        <title>Electrophorus voltai genome.</title>
        <authorList>
            <person name="Bian C."/>
        </authorList>
    </citation>
    <scope>NUCLEOTIDE SEQUENCE</scope>
    <source>
        <strain evidence="4">CB-2022</strain>
        <tissue evidence="4">Muscle</tissue>
    </source>
</reference>
<evidence type="ECO:0000256" key="2">
    <source>
        <dbReference type="ARBA" id="ARBA00012180"/>
    </source>
</evidence>
<dbReference type="InterPro" id="IPR053134">
    <property type="entry name" value="RNA-dir_DNA_polymerase"/>
</dbReference>
<dbReference type="GO" id="GO:0004523">
    <property type="term" value="F:RNA-DNA hybrid ribonuclease activity"/>
    <property type="evidence" value="ECO:0007669"/>
    <property type="project" value="UniProtKB-EC"/>
</dbReference>
<comment type="similarity">
    <text evidence="1">Belongs to the beta type-B retroviral polymerase family. HERV class-II K(HML-2) pol subfamily.</text>
</comment>
<dbReference type="EMBL" id="JAROKS010000013">
    <property type="protein sequence ID" value="KAK1797927.1"/>
    <property type="molecule type" value="Genomic_DNA"/>
</dbReference>
<feature type="domain" description="Reverse transcriptase" evidence="3">
    <location>
        <begin position="1"/>
        <end position="170"/>
    </location>
</feature>
<dbReference type="AlphaFoldDB" id="A0AAD9E0I0"/>
<sequence length="216" mass="25121">MLSITTRAHMDVFSFVRMPKLSGQWTNTYRKPYGNPLPLVTSAFETLQQASIFTKLDLQSAYNLVRIREGDKWKMAFITPFGHYEYLVMPFELMNGPTIFQQYINEVLWEALDRNVLVYLDDFLIYSQMVDKHVTYVRRVPQLLLENHLFIKLEKSTFHVQTISFLGFVISHNALCMDPAKARAVENWSNASRASRTFTTVTCYMVVVVPTVDQFP</sequence>
<dbReference type="EC" id="3.1.26.4" evidence="2"/>
<dbReference type="Gene3D" id="3.30.70.270">
    <property type="match status" value="1"/>
</dbReference>
<organism evidence="4 5">
    <name type="scientific">Electrophorus voltai</name>
    <dbReference type="NCBI Taxonomy" id="2609070"/>
    <lineage>
        <taxon>Eukaryota</taxon>
        <taxon>Metazoa</taxon>
        <taxon>Chordata</taxon>
        <taxon>Craniata</taxon>
        <taxon>Vertebrata</taxon>
        <taxon>Euteleostomi</taxon>
        <taxon>Actinopterygii</taxon>
        <taxon>Neopterygii</taxon>
        <taxon>Teleostei</taxon>
        <taxon>Ostariophysi</taxon>
        <taxon>Gymnotiformes</taxon>
        <taxon>Gymnotoidei</taxon>
        <taxon>Gymnotidae</taxon>
        <taxon>Electrophorus</taxon>
    </lineage>
</organism>
<dbReference type="Proteomes" id="UP001239994">
    <property type="component" value="Unassembled WGS sequence"/>
</dbReference>
<dbReference type="SUPFAM" id="SSF56672">
    <property type="entry name" value="DNA/RNA polymerases"/>
    <property type="match status" value="1"/>
</dbReference>
<keyword evidence="5" id="KW-1185">Reference proteome</keyword>